<feature type="domain" description="Fucolectin tachylectin-4 pentraxin-1" evidence="10">
    <location>
        <begin position="295"/>
        <end position="429"/>
    </location>
</feature>
<dbReference type="PANTHER" id="PTHR45713:SF6">
    <property type="entry name" value="F5_8 TYPE C DOMAIN-CONTAINING PROTEIN"/>
    <property type="match status" value="1"/>
</dbReference>
<evidence type="ECO:0000256" key="8">
    <source>
        <dbReference type="SAM" id="MobiDB-lite"/>
    </source>
</evidence>
<comment type="function">
    <text evidence="1">Acts as a defensive agent. Recognizes blood group fucosylated oligosaccharides including A, B, H and Lewis B-type antigens. Does not recognize Lewis A antigen and has low affinity for monovalent haptens.</text>
</comment>
<dbReference type="InterPro" id="IPR006585">
    <property type="entry name" value="FTP1"/>
</dbReference>
<gene>
    <name evidence="11" type="ORF">BOX15_Mlig003756g1</name>
</gene>
<evidence type="ECO:0000313" key="12">
    <source>
        <dbReference type="Proteomes" id="UP000215902"/>
    </source>
</evidence>
<dbReference type="Gene3D" id="2.60.120.260">
    <property type="entry name" value="Galactose-binding domain-like"/>
    <property type="match status" value="6"/>
</dbReference>
<protein>
    <recommendedName>
        <fullName evidence="10">Fucolectin tachylectin-4 pentraxin-1 domain-containing protein</fullName>
    </recommendedName>
</protein>
<keyword evidence="4" id="KW-0479">Metal-binding</keyword>
<name>A0A267EAV6_9PLAT</name>
<keyword evidence="9" id="KW-0732">Signal</keyword>
<feature type="chain" id="PRO_5012763414" description="Fucolectin tachylectin-4 pentraxin-1 domain-containing protein" evidence="9">
    <location>
        <begin position="21"/>
        <end position="963"/>
    </location>
</feature>
<feature type="domain" description="Fucolectin tachylectin-4 pentraxin-1" evidence="10">
    <location>
        <begin position="571"/>
        <end position="703"/>
    </location>
</feature>
<comment type="subunit">
    <text evidence="3">Homotrimer.</text>
</comment>
<feature type="domain" description="Fucolectin tachylectin-4 pentraxin-1" evidence="10">
    <location>
        <begin position="160"/>
        <end position="292"/>
    </location>
</feature>
<evidence type="ECO:0000256" key="3">
    <source>
        <dbReference type="ARBA" id="ARBA00011233"/>
    </source>
</evidence>
<proteinExistence type="inferred from homology"/>
<keyword evidence="6" id="KW-0106">Calcium</keyword>
<dbReference type="GO" id="GO:0042806">
    <property type="term" value="F:fucose binding"/>
    <property type="evidence" value="ECO:0007669"/>
    <property type="project" value="UniProtKB-ARBA"/>
</dbReference>
<feature type="domain" description="Fucolectin tachylectin-4 pentraxin-1" evidence="10">
    <location>
        <begin position="708"/>
        <end position="837"/>
    </location>
</feature>
<dbReference type="STRING" id="282301.A0A267EAV6"/>
<evidence type="ECO:0000313" key="11">
    <source>
        <dbReference type="EMBL" id="PAA58703.1"/>
    </source>
</evidence>
<dbReference type="OrthoDB" id="6102375at2759"/>
<dbReference type="SMART" id="SM00607">
    <property type="entry name" value="FTP"/>
    <property type="match status" value="6"/>
</dbReference>
<organism evidence="11 12">
    <name type="scientific">Macrostomum lignano</name>
    <dbReference type="NCBI Taxonomy" id="282301"/>
    <lineage>
        <taxon>Eukaryota</taxon>
        <taxon>Metazoa</taxon>
        <taxon>Spiralia</taxon>
        <taxon>Lophotrochozoa</taxon>
        <taxon>Platyhelminthes</taxon>
        <taxon>Rhabditophora</taxon>
        <taxon>Macrostomorpha</taxon>
        <taxon>Macrostomida</taxon>
        <taxon>Macrostomidae</taxon>
        <taxon>Macrostomum</taxon>
    </lineage>
</organism>
<dbReference type="GO" id="GO:0010185">
    <property type="term" value="P:regulation of cellular defense response"/>
    <property type="evidence" value="ECO:0007669"/>
    <property type="project" value="UniProtKB-ARBA"/>
</dbReference>
<evidence type="ECO:0000256" key="6">
    <source>
        <dbReference type="ARBA" id="ARBA00022837"/>
    </source>
</evidence>
<dbReference type="InterPro" id="IPR051941">
    <property type="entry name" value="BG_Antigen-Binding_Lectin"/>
</dbReference>
<feature type="compositionally biased region" description="Low complexity" evidence="8">
    <location>
        <begin position="842"/>
        <end position="867"/>
    </location>
</feature>
<feature type="domain" description="Fucolectin tachylectin-4 pentraxin-1" evidence="10">
    <location>
        <begin position="19"/>
        <end position="153"/>
    </location>
</feature>
<reference evidence="11 12" key="1">
    <citation type="submission" date="2017-06" db="EMBL/GenBank/DDBJ databases">
        <title>A platform for efficient transgenesis in Macrostomum lignano, a flatworm model organism for stem cell research.</title>
        <authorList>
            <person name="Berezikov E."/>
        </authorList>
    </citation>
    <scope>NUCLEOTIDE SEQUENCE [LARGE SCALE GENOMIC DNA]</scope>
    <source>
        <strain evidence="11">DV1</strain>
        <tissue evidence="11">Whole organism</tissue>
    </source>
</reference>
<feature type="region of interest" description="Disordered" evidence="8">
    <location>
        <begin position="837"/>
        <end position="870"/>
    </location>
</feature>
<dbReference type="AlphaFoldDB" id="A0A267EAV6"/>
<accession>A0A267EAV6</accession>
<keyword evidence="12" id="KW-1185">Reference proteome</keyword>
<keyword evidence="7" id="KW-1015">Disulfide bond</keyword>
<comment type="similarity">
    <text evidence="2">Belongs to the fucolectin family.</text>
</comment>
<evidence type="ECO:0000256" key="5">
    <source>
        <dbReference type="ARBA" id="ARBA00022734"/>
    </source>
</evidence>
<dbReference type="GO" id="GO:0046872">
    <property type="term" value="F:metal ion binding"/>
    <property type="evidence" value="ECO:0007669"/>
    <property type="project" value="UniProtKB-KW"/>
</dbReference>
<feature type="domain" description="Fucolectin tachylectin-4 pentraxin-1" evidence="10">
    <location>
        <begin position="434"/>
        <end position="564"/>
    </location>
</feature>
<dbReference type="GO" id="GO:0001868">
    <property type="term" value="P:regulation of complement activation, lectin pathway"/>
    <property type="evidence" value="ECO:0007669"/>
    <property type="project" value="UniProtKB-ARBA"/>
</dbReference>
<comment type="caution">
    <text evidence="11">The sequence shown here is derived from an EMBL/GenBank/DDBJ whole genome shotgun (WGS) entry which is preliminary data.</text>
</comment>
<evidence type="ECO:0000256" key="7">
    <source>
        <dbReference type="ARBA" id="ARBA00023157"/>
    </source>
</evidence>
<dbReference type="EMBL" id="NIVC01002342">
    <property type="protein sequence ID" value="PAA58703.1"/>
    <property type="molecule type" value="Genomic_DNA"/>
</dbReference>
<dbReference type="InterPro" id="IPR008979">
    <property type="entry name" value="Galactose-bd-like_sf"/>
</dbReference>
<evidence type="ECO:0000259" key="10">
    <source>
        <dbReference type="SMART" id="SM00607"/>
    </source>
</evidence>
<evidence type="ECO:0000256" key="1">
    <source>
        <dbReference type="ARBA" id="ARBA00002219"/>
    </source>
</evidence>
<dbReference type="Proteomes" id="UP000215902">
    <property type="component" value="Unassembled WGS sequence"/>
</dbReference>
<dbReference type="PANTHER" id="PTHR45713">
    <property type="entry name" value="FTP DOMAIN-CONTAINING PROTEIN"/>
    <property type="match status" value="1"/>
</dbReference>
<evidence type="ECO:0000256" key="4">
    <source>
        <dbReference type="ARBA" id="ARBA00022723"/>
    </source>
</evidence>
<evidence type="ECO:0000256" key="9">
    <source>
        <dbReference type="SAM" id="SignalP"/>
    </source>
</evidence>
<feature type="signal peptide" evidence="9">
    <location>
        <begin position="1"/>
        <end position="20"/>
    </location>
</feature>
<keyword evidence="5" id="KW-0430">Lectin</keyword>
<evidence type="ECO:0000256" key="2">
    <source>
        <dbReference type="ARBA" id="ARBA00010147"/>
    </source>
</evidence>
<dbReference type="SUPFAM" id="SSF49785">
    <property type="entry name" value="Galactose-binding domain-like"/>
    <property type="match status" value="6"/>
</dbReference>
<sequence>MQRVFRALLLVSILCSFSAAIRLPLQACRQSSTHTPCHRAIDGNTNQKWSGNSCSHTNMQNKPWWQANTPRLAHFHTVRIYNRLCGPGCSSHQNNIVIKVDGVPCASYHSSHYFSVKTFHCNRVGQILEIHSTVRSYLMLCEVQAFGKWASLAHTGHRIPLSDCRQSSTHTPCRRAIDNNLNQHWSGKSCAHTKRQKNPWWQANTNRLAHIKQVRIYTRLCTPPCRVYFRHIVVKVDGHICARHKGVGLGSTITLSCNRVGQIVEIQAMAKRTYLMLCEVQVFGTYASLAHKGAKLPLQDCRQSSTHTPCRRAIDNNLNQHWPGKSCAHTKRQKNPWWQANTNRLAHIQQVRIYTRLCTPPCRVYFRHIVVKVDGHICARHKGVGLGSTITLNCNRVGQVVEIQAMAKRTYLMLCEVQVFGTYASLAHKGSMLPLQECRQSSTHTPCRRAIDNNLNQHWPGKSCSHTKMQKGPWWQASTNRLAHIRQVRIYARLCGPVCSRYLKDLIIKVDGHVCARYTSTKGYLSTHTFECNRVGQVVEIRSRAKTYLMLCEVQVFGNYASLAHKGRLLPLQDCRQSSTHTPCRRAIDNNFSQYWSGKSCAHTKRQKNPWWQANTNRLAHIKQVRIYTRLCTPPCRVNFRHIVVKVDGHICARHKGVGLGSTITLSCNRVGQVVEIQAMAKRTYLMLCEVQVFGTYASLAHKGALLPLKHCSQSSTHTPCARAIDGKLAQHFPAKSCSHTKMQTKPWWQAKTIKPAFIQQVRIYARLCGPVCSRYLKNIIVKVDGRVCASYHSTAGYLSTRTFNCNRYGSTVRIESTAKTYLMLCEVQVFGRYGRKPPTHIEPGTGEETGTHETGTTGESGSPSGHGETGEVVSFERHCIDGHDSSEHKLGTSWTTKVPAEGYCYHYSCTEKSEAGPVSVDCMDASGHCVKPSSEGTDFACRSGYTSCSCVHRDGRTGIIFS</sequence>